<evidence type="ECO:0000313" key="3">
    <source>
        <dbReference type="EMBL" id="RXI28333.1"/>
    </source>
</evidence>
<name>A0A347U558_9BACT</name>
<evidence type="ECO:0000256" key="1">
    <source>
        <dbReference type="ARBA" id="ARBA00023172"/>
    </source>
</evidence>
<dbReference type="InterPro" id="IPR011010">
    <property type="entry name" value="DNA_brk_join_enz"/>
</dbReference>
<organism evidence="3 5">
    <name type="scientific">Arcobacter ellisii</name>
    <dbReference type="NCBI Taxonomy" id="913109"/>
    <lineage>
        <taxon>Bacteria</taxon>
        <taxon>Pseudomonadati</taxon>
        <taxon>Campylobacterota</taxon>
        <taxon>Epsilonproteobacteria</taxon>
        <taxon>Campylobacterales</taxon>
        <taxon>Arcobacteraceae</taxon>
        <taxon>Arcobacter</taxon>
    </lineage>
</organism>
<dbReference type="AlphaFoldDB" id="A0A347U558"/>
<gene>
    <name evidence="2" type="ORF">AELL_0291</name>
    <name evidence="3" type="ORF">CP962_13875</name>
</gene>
<dbReference type="EMBL" id="NXIG01000022">
    <property type="protein sequence ID" value="RXI28333.1"/>
    <property type="molecule type" value="Genomic_DNA"/>
</dbReference>
<dbReference type="Proteomes" id="UP000290588">
    <property type="component" value="Unassembled WGS sequence"/>
</dbReference>
<dbReference type="Proteomes" id="UP000262582">
    <property type="component" value="Chromosome"/>
</dbReference>
<dbReference type="RefSeq" id="WP_118916234.1">
    <property type="nucleotide sequence ID" value="NZ_CP032097.1"/>
</dbReference>
<dbReference type="GO" id="GO:0003677">
    <property type="term" value="F:DNA binding"/>
    <property type="evidence" value="ECO:0007669"/>
    <property type="project" value="InterPro"/>
</dbReference>
<keyword evidence="1" id="KW-0233">DNA recombination</keyword>
<reference evidence="3 5" key="1">
    <citation type="submission" date="2017-09" db="EMBL/GenBank/DDBJ databases">
        <title>Genomics of the genus Arcobacter.</title>
        <authorList>
            <person name="Perez-Cataluna A."/>
            <person name="Figueras M.J."/>
            <person name="Salas-Masso N."/>
        </authorList>
    </citation>
    <scope>NUCLEOTIDE SEQUENCE [LARGE SCALE GENOMIC DNA]</scope>
    <source>
        <strain evidence="3 5">CECT 7837</strain>
    </source>
</reference>
<dbReference type="KEGG" id="aell:AELL_0291"/>
<dbReference type="EMBL" id="CP032097">
    <property type="protein sequence ID" value="AXX93986.1"/>
    <property type="molecule type" value="Genomic_DNA"/>
</dbReference>
<accession>A0A347U558</accession>
<proteinExistence type="predicted"/>
<evidence type="ECO:0000313" key="5">
    <source>
        <dbReference type="Proteomes" id="UP000290588"/>
    </source>
</evidence>
<sequence>MRGSVYYQSAELSKVVFKEGAKKEDRINQNHEHYNCVASFNTMKAYRNVWNNFFNYLLEHFKLKNCELITDEHVKSYFEYKIEYYASKQYAEKISSALGKLEFALNKYSIEKYAFTNKEPIKYDFKIRQNILSNARNFNLIADNYHNRTYLNPKELIKNLQNENHKIAASIQLFGGARVEAVTLIKYEQLKGTKIDIVINEEVGIIETKEKGGKVGDVLVPLDIYKKLENYLIENDKFKIIYQHYLNDLKQASNLSNQKYHSSHGLRWTFAQNRVRDYQQKANYSYYEAIQKVSWEMKHFRASITEHYLS</sequence>
<reference evidence="2 4" key="2">
    <citation type="submission" date="2018-08" db="EMBL/GenBank/DDBJ databases">
        <title>Complete genome of the Arcobacter ellisii type strain LMG 26155.</title>
        <authorList>
            <person name="Miller W.G."/>
            <person name="Yee E."/>
            <person name="Bono J.L."/>
        </authorList>
    </citation>
    <scope>NUCLEOTIDE SEQUENCE [LARGE SCALE GENOMIC DNA]</scope>
    <source>
        <strain evidence="2 4">LMG 26155</strain>
    </source>
</reference>
<dbReference type="Gene3D" id="1.10.443.10">
    <property type="entry name" value="Intergrase catalytic core"/>
    <property type="match status" value="1"/>
</dbReference>
<keyword evidence="4" id="KW-1185">Reference proteome</keyword>
<dbReference type="GO" id="GO:0006310">
    <property type="term" value="P:DNA recombination"/>
    <property type="evidence" value="ECO:0007669"/>
    <property type="project" value="UniProtKB-KW"/>
</dbReference>
<dbReference type="InterPro" id="IPR013762">
    <property type="entry name" value="Integrase-like_cat_sf"/>
</dbReference>
<dbReference type="GO" id="GO:0015074">
    <property type="term" value="P:DNA integration"/>
    <property type="evidence" value="ECO:0007669"/>
    <property type="project" value="InterPro"/>
</dbReference>
<dbReference type="SUPFAM" id="SSF56349">
    <property type="entry name" value="DNA breaking-rejoining enzymes"/>
    <property type="match status" value="1"/>
</dbReference>
<evidence type="ECO:0000313" key="2">
    <source>
        <dbReference type="EMBL" id="AXX93986.1"/>
    </source>
</evidence>
<evidence type="ECO:0000313" key="4">
    <source>
        <dbReference type="Proteomes" id="UP000262582"/>
    </source>
</evidence>
<protein>
    <submittedName>
        <fullName evidence="3">Uncharacterized protein</fullName>
    </submittedName>
</protein>
<dbReference type="OrthoDB" id="5346322at2"/>